<feature type="domain" description="Cadherin" evidence="1">
    <location>
        <begin position="261"/>
        <end position="341"/>
    </location>
</feature>
<protein>
    <submittedName>
        <fullName evidence="2">VCBS domain-containing protein</fullName>
    </submittedName>
</protein>
<dbReference type="Pfam" id="PF17963">
    <property type="entry name" value="Big_9"/>
    <property type="match status" value="3"/>
</dbReference>
<proteinExistence type="predicted"/>
<organism evidence="2 3">
    <name type="scientific">Roseovarius ramblicola</name>
    <dbReference type="NCBI Taxonomy" id="2022336"/>
    <lineage>
        <taxon>Bacteria</taxon>
        <taxon>Pseudomonadati</taxon>
        <taxon>Pseudomonadota</taxon>
        <taxon>Alphaproteobacteria</taxon>
        <taxon>Rhodobacterales</taxon>
        <taxon>Roseobacteraceae</taxon>
        <taxon>Roseovarius</taxon>
    </lineage>
</organism>
<feature type="domain" description="Cadherin" evidence="1">
    <location>
        <begin position="157"/>
        <end position="251"/>
    </location>
</feature>
<dbReference type="InterPro" id="IPR010221">
    <property type="entry name" value="VCBS_dom"/>
</dbReference>
<dbReference type="PROSITE" id="PS50268">
    <property type="entry name" value="CADHERIN_2"/>
    <property type="match status" value="3"/>
</dbReference>
<feature type="non-terminal residue" evidence="2">
    <location>
        <position position="1"/>
    </location>
</feature>
<gene>
    <name evidence="2" type="ORF">ACFFU4_16750</name>
</gene>
<evidence type="ECO:0000313" key="3">
    <source>
        <dbReference type="Proteomes" id="UP001589670"/>
    </source>
</evidence>
<comment type="caution">
    <text evidence="2">The sequence shown here is derived from an EMBL/GenBank/DDBJ whole genome shotgun (WGS) entry which is preliminary data.</text>
</comment>
<sequence>GITATDAHGDTATNDVTVTVTGTNDGPALAADTLAAVEDGPSVDVDLAALGADIDSDDDGTTLAYAITGDPAEGTATISGTTLSFAPGEDFQDLADGETRDVTITVTATDAHGDTATNDVTVTVTGTNDAPTLAAAALAAEEDGPSVDVDLAALGADPDSDDDGTSLGYAITGQPAEGTASITGTTLSFAPGEDFQNLAQGETRDVTITVTATDAHGDTATNDVTVTVTGANDGPALAADTLAAVEDGPSFDVDLATLGADIDSDNTGTTLAYAITGDPAEGTASITGTTLSFAPGAAFQDLAQGETRDVTITVTATDAHGDTATNDVTVTVTGANDGPALAADTLAADEDGPAVGVDLATLGSDADSDDD</sequence>
<dbReference type="EMBL" id="JBHMEC010000029">
    <property type="protein sequence ID" value="MFB9151403.1"/>
    <property type="molecule type" value="Genomic_DNA"/>
</dbReference>
<name>A0ABV5I3Z6_9RHOB</name>
<evidence type="ECO:0000259" key="1">
    <source>
        <dbReference type="PROSITE" id="PS50268"/>
    </source>
</evidence>
<dbReference type="RefSeq" id="WP_377070999.1">
    <property type="nucleotide sequence ID" value="NZ_JBHMEC010000029.1"/>
</dbReference>
<dbReference type="InterPro" id="IPR002126">
    <property type="entry name" value="Cadherin-like_dom"/>
</dbReference>
<feature type="non-terminal residue" evidence="2">
    <location>
        <position position="371"/>
    </location>
</feature>
<dbReference type="Proteomes" id="UP001589670">
    <property type="component" value="Unassembled WGS sequence"/>
</dbReference>
<accession>A0ABV5I3Z6</accession>
<evidence type="ECO:0000313" key="2">
    <source>
        <dbReference type="EMBL" id="MFB9151403.1"/>
    </source>
</evidence>
<dbReference type="NCBIfam" id="TIGR01965">
    <property type="entry name" value="VCBS_repeat"/>
    <property type="match status" value="3"/>
</dbReference>
<reference evidence="2 3" key="1">
    <citation type="submission" date="2024-09" db="EMBL/GenBank/DDBJ databases">
        <authorList>
            <person name="Sun Q."/>
            <person name="Mori K."/>
        </authorList>
    </citation>
    <scope>NUCLEOTIDE SEQUENCE [LARGE SCALE GENOMIC DNA]</scope>
    <source>
        <strain evidence="2 3">CECT 9424</strain>
    </source>
</reference>
<dbReference type="InterPro" id="IPR013783">
    <property type="entry name" value="Ig-like_fold"/>
</dbReference>
<feature type="domain" description="Cadherin" evidence="1">
    <location>
        <begin position="53"/>
        <end position="133"/>
    </location>
</feature>
<dbReference type="Gene3D" id="2.60.40.10">
    <property type="entry name" value="Immunoglobulins"/>
    <property type="match status" value="3"/>
</dbReference>
<keyword evidence="3" id="KW-1185">Reference proteome</keyword>